<dbReference type="CDD" id="cd23659">
    <property type="entry name" value="USP_At3g01520-like"/>
    <property type="match status" value="1"/>
</dbReference>
<reference evidence="4 5" key="1">
    <citation type="submission" date="2018-11" db="EMBL/GenBank/DDBJ databases">
        <title>Sequencing the genomes of 1000 actinobacteria strains.</title>
        <authorList>
            <person name="Klenk H.-P."/>
        </authorList>
    </citation>
    <scope>NUCLEOTIDE SEQUENCE [LARGE SCALE GENOMIC DNA]</scope>
    <source>
        <strain evidence="4 5">DSM 12652</strain>
    </source>
</reference>
<dbReference type="SUPFAM" id="SSF52402">
    <property type="entry name" value="Adenine nucleotide alpha hydrolases-like"/>
    <property type="match status" value="2"/>
</dbReference>
<dbReference type="CDD" id="cd00293">
    <property type="entry name" value="USP-like"/>
    <property type="match status" value="1"/>
</dbReference>
<evidence type="ECO:0000256" key="1">
    <source>
        <dbReference type="ARBA" id="ARBA00008791"/>
    </source>
</evidence>
<dbReference type="PANTHER" id="PTHR31964:SF113">
    <property type="entry name" value="USPA DOMAIN-CONTAINING PROTEIN"/>
    <property type="match status" value="1"/>
</dbReference>
<feature type="region of interest" description="Disordered" evidence="2">
    <location>
        <begin position="294"/>
        <end position="313"/>
    </location>
</feature>
<dbReference type="InterPro" id="IPR006015">
    <property type="entry name" value="Universal_stress_UspA"/>
</dbReference>
<protein>
    <submittedName>
        <fullName evidence="4">Nucleotide-binding universal stress UspA family protein</fullName>
    </submittedName>
</protein>
<comment type="similarity">
    <text evidence="1">Belongs to the universal stress protein A family.</text>
</comment>
<evidence type="ECO:0000313" key="5">
    <source>
        <dbReference type="Proteomes" id="UP000281738"/>
    </source>
</evidence>
<dbReference type="InterPro" id="IPR014729">
    <property type="entry name" value="Rossmann-like_a/b/a_fold"/>
</dbReference>
<dbReference type="InterPro" id="IPR006016">
    <property type="entry name" value="UspA"/>
</dbReference>
<dbReference type="Proteomes" id="UP000281738">
    <property type="component" value="Unassembled WGS sequence"/>
</dbReference>
<gene>
    <name evidence="4" type="ORF">EDD33_1692</name>
</gene>
<evidence type="ECO:0000259" key="3">
    <source>
        <dbReference type="Pfam" id="PF00582"/>
    </source>
</evidence>
<dbReference type="EMBL" id="RKHO01000001">
    <property type="protein sequence ID" value="ROR90844.1"/>
    <property type="molecule type" value="Genomic_DNA"/>
</dbReference>
<feature type="domain" description="UspA" evidence="3">
    <location>
        <begin position="155"/>
        <end position="291"/>
    </location>
</feature>
<dbReference type="AlphaFoldDB" id="A0A3N2CUF1"/>
<dbReference type="Pfam" id="PF00582">
    <property type="entry name" value="Usp"/>
    <property type="match status" value="2"/>
</dbReference>
<feature type="domain" description="UspA" evidence="3">
    <location>
        <begin position="7"/>
        <end position="142"/>
    </location>
</feature>
<organism evidence="4 5">
    <name type="scientific">Nocardioides aurantiacus</name>
    <dbReference type="NCBI Taxonomy" id="86796"/>
    <lineage>
        <taxon>Bacteria</taxon>
        <taxon>Bacillati</taxon>
        <taxon>Actinomycetota</taxon>
        <taxon>Actinomycetes</taxon>
        <taxon>Propionibacteriales</taxon>
        <taxon>Nocardioidaceae</taxon>
        <taxon>Nocardioides</taxon>
    </lineage>
</organism>
<dbReference type="Gene3D" id="3.40.50.620">
    <property type="entry name" value="HUPs"/>
    <property type="match status" value="2"/>
</dbReference>
<dbReference type="RefSeq" id="WP_123390033.1">
    <property type="nucleotide sequence ID" value="NZ_RKHO01000001.1"/>
</dbReference>
<accession>A0A3N2CUF1</accession>
<comment type="caution">
    <text evidence="4">The sequence shown here is derived from an EMBL/GenBank/DDBJ whole genome shotgun (WGS) entry which is preliminary data.</text>
</comment>
<evidence type="ECO:0000256" key="2">
    <source>
        <dbReference type="SAM" id="MobiDB-lite"/>
    </source>
</evidence>
<evidence type="ECO:0000313" key="4">
    <source>
        <dbReference type="EMBL" id="ROR90844.1"/>
    </source>
</evidence>
<keyword evidence="5" id="KW-1185">Reference proteome</keyword>
<sequence length="313" mass="32311">MSMQRGPVVVGLDGSESATHALRWAAGQASLEGRRLTLVHAASVSAAFGDASVVSSVEVQALLRREGTAILEAGRALVAQVAPRVEVDTDYELDNAGQALLRRSEEAALVVVGTHGRGPLRSFVLGSVGVTLVKHASCPVVVHRPGTSAGHAGGIVVAADAAQESQPVLAAAWRQADLTGRALTVVHCVEDAAFALSREELVAGRHESREQASLALAEAVAGLAQTYPDVVVSTQVRTGSVRAALVALDGEPDLVVVGGHQRSLPRQLARGAGSTSVHVVEHASWPVMVVPVGVPGRRTRGQRRDAPSPAATS</sequence>
<dbReference type="OrthoDB" id="3873975at2"/>
<name>A0A3N2CUF1_9ACTN</name>
<proteinExistence type="inferred from homology"/>
<dbReference type="PRINTS" id="PR01438">
    <property type="entry name" value="UNVRSLSTRESS"/>
</dbReference>
<dbReference type="PANTHER" id="PTHR31964">
    <property type="entry name" value="ADENINE NUCLEOTIDE ALPHA HYDROLASES-LIKE SUPERFAMILY PROTEIN"/>
    <property type="match status" value="1"/>
</dbReference>